<proteinExistence type="inferred from homology"/>
<evidence type="ECO:0000313" key="5">
    <source>
        <dbReference type="Proteomes" id="UP000092420"/>
    </source>
</evidence>
<dbReference type="CDD" id="cd00293">
    <property type="entry name" value="USP-like"/>
    <property type="match status" value="1"/>
</dbReference>
<accession>A0A150JMG7</accession>
<dbReference type="PANTHER" id="PTHR46268:SF6">
    <property type="entry name" value="UNIVERSAL STRESS PROTEIN UP12"/>
    <property type="match status" value="1"/>
</dbReference>
<dbReference type="InterPro" id="IPR014729">
    <property type="entry name" value="Rossmann-like_a/b/a_fold"/>
</dbReference>
<gene>
    <name evidence="3" type="ORF">AN188_00594</name>
    <name evidence="4" type="ORF">APG09_00340</name>
</gene>
<evidence type="ECO:0000313" key="3">
    <source>
        <dbReference type="EMBL" id="KYC54967.1"/>
    </source>
</evidence>
<name>A0A150JHV1_9EURY</name>
<dbReference type="EMBL" id="LNJB01000005">
    <property type="protein sequence ID" value="KYC54967.1"/>
    <property type="molecule type" value="Genomic_DNA"/>
</dbReference>
<dbReference type="EMBL" id="LNJE01000003">
    <property type="protein sequence ID" value="KYC58321.1"/>
    <property type="molecule type" value="Genomic_DNA"/>
</dbReference>
<accession>A0A150JHV1</accession>
<accession>A0A150JCJ7</accession>
<protein>
    <submittedName>
        <fullName evidence="3">Universal stress protein</fullName>
    </submittedName>
</protein>
<evidence type="ECO:0000313" key="4">
    <source>
        <dbReference type="EMBL" id="KYC58321.1"/>
    </source>
</evidence>
<dbReference type="PANTHER" id="PTHR46268">
    <property type="entry name" value="STRESS RESPONSE PROTEIN NHAX"/>
    <property type="match status" value="1"/>
</dbReference>
<dbReference type="AlphaFoldDB" id="A0A150JHV1"/>
<dbReference type="PRINTS" id="PR01438">
    <property type="entry name" value="UNVRSLSTRESS"/>
</dbReference>
<evidence type="ECO:0000256" key="1">
    <source>
        <dbReference type="ARBA" id="ARBA00008791"/>
    </source>
</evidence>
<sequence length="171" mass="19113">MVELIKKMLVPVDGSKASEKAVEYASWVASKTGANVTIVHVLDVDKLQMNYEAMDRFLPDWKDKIKGTDDIKRYSPFFENQLTCMMDDPICKRGNNILKEMEKLAAKNGLKAKTMLKLGRVVDTIVQIADEENFDHIVVGKTGLTGIKRLVMGHVAEDVAKYASVRVTVVP</sequence>
<dbReference type="Proteomes" id="UP000092420">
    <property type="component" value="Unassembled WGS sequence"/>
</dbReference>
<dbReference type="Pfam" id="PF00582">
    <property type="entry name" value="Usp"/>
    <property type="match status" value="1"/>
</dbReference>
<dbReference type="InterPro" id="IPR006015">
    <property type="entry name" value="Universal_stress_UspA"/>
</dbReference>
<feature type="domain" description="UspA" evidence="2">
    <location>
        <begin position="6"/>
        <end position="171"/>
    </location>
</feature>
<organism evidence="3 5">
    <name type="scientific">Candidatus Methanofastidiosum methylothiophilum</name>
    <dbReference type="NCBI Taxonomy" id="1705564"/>
    <lineage>
        <taxon>Archaea</taxon>
        <taxon>Methanobacteriati</taxon>
        <taxon>Methanobacteriota</taxon>
        <taxon>Stenosarchaea group</taxon>
        <taxon>Candidatus Methanofastidiosia</taxon>
        <taxon>Candidatus Methanofastidiosales</taxon>
        <taxon>Candidatus Methanofastidiosaceae</taxon>
        <taxon>Candidatus Methanofastidiosum</taxon>
    </lineage>
</organism>
<dbReference type="InterPro" id="IPR006016">
    <property type="entry name" value="UspA"/>
</dbReference>
<evidence type="ECO:0000259" key="2">
    <source>
        <dbReference type="Pfam" id="PF00582"/>
    </source>
</evidence>
<dbReference type="SUPFAM" id="SSF52402">
    <property type="entry name" value="Adenine nucleotide alpha hydrolases-like"/>
    <property type="match status" value="1"/>
</dbReference>
<comment type="caution">
    <text evidence="3">The sequence shown here is derived from an EMBL/GenBank/DDBJ whole genome shotgun (WGS) entry which is preliminary data.</text>
</comment>
<reference evidence="3 5" key="1">
    <citation type="journal article" date="2016" name="ISME J.">
        <title>Chasing the elusive Euryarchaeota class WSA2: genomes reveal a uniquely fastidious methyl-reducing methanogen.</title>
        <authorList>
            <person name="Nobu M.K."/>
            <person name="Narihiro T."/>
            <person name="Kuroda K."/>
            <person name="Mei R."/>
            <person name="Liu W.T."/>
        </authorList>
    </citation>
    <scope>NUCLEOTIDE SEQUENCE [LARGE SCALE GENOMIC DNA]</scope>
    <source>
        <strain evidence="3">ADurb1013_Bin02101</strain>
        <strain evidence="4">ADurb1213_Bin02801</strain>
    </source>
</reference>
<dbReference type="Gene3D" id="3.40.50.620">
    <property type="entry name" value="HUPs"/>
    <property type="match status" value="1"/>
</dbReference>
<comment type="similarity">
    <text evidence="1">Belongs to the universal stress protein A family.</text>
</comment>